<proteinExistence type="predicted"/>
<evidence type="ECO:0000313" key="2">
    <source>
        <dbReference type="EMBL" id="KAF9121598.1"/>
    </source>
</evidence>
<sequence>MDLPVKAPMGKAAIVMMTFARDHLPLATQVIFHMEVLQAQEQLQDPMQEKSHPPIPMDLTQWMKVFPDQHRWITALMAIRHLVMVDLLHHRVFLEEAIRQPRLQLSLHQQMVPRCLRRDELAMLMDRRTIRIEQEPLKAERMHRAMLQHIRVPVGRTPHQSEYGALLPSYGLRGTHAHAAAIVAASYYHGHAPPGYPGGAYSGHFSGQGSSHGHASQQGHGSKQDDKAGLGQSAGSQSAGSGSAALDSQANSLTVQTVPEHQKVSAA</sequence>
<evidence type="ECO:0000313" key="3">
    <source>
        <dbReference type="Proteomes" id="UP000748756"/>
    </source>
</evidence>
<gene>
    <name evidence="2" type="ORF">BG015_005778</name>
</gene>
<organism evidence="2 3">
    <name type="scientific">Linnemannia schmuckeri</name>
    <dbReference type="NCBI Taxonomy" id="64567"/>
    <lineage>
        <taxon>Eukaryota</taxon>
        <taxon>Fungi</taxon>
        <taxon>Fungi incertae sedis</taxon>
        <taxon>Mucoromycota</taxon>
        <taxon>Mortierellomycotina</taxon>
        <taxon>Mortierellomycetes</taxon>
        <taxon>Mortierellales</taxon>
        <taxon>Mortierellaceae</taxon>
        <taxon>Linnemannia</taxon>
    </lineage>
</organism>
<name>A0A9P5R3Z0_9FUNG</name>
<feature type="compositionally biased region" description="Polar residues" evidence="1">
    <location>
        <begin position="248"/>
        <end position="259"/>
    </location>
</feature>
<dbReference type="AlphaFoldDB" id="A0A9P5R3Z0"/>
<reference evidence="2" key="1">
    <citation type="journal article" date="2020" name="Fungal Divers.">
        <title>Resolving the Mortierellaceae phylogeny through synthesis of multi-gene phylogenetics and phylogenomics.</title>
        <authorList>
            <person name="Vandepol N."/>
            <person name="Liber J."/>
            <person name="Desiro A."/>
            <person name="Na H."/>
            <person name="Kennedy M."/>
            <person name="Barry K."/>
            <person name="Grigoriev I.V."/>
            <person name="Miller A.N."/>
            <person name="O'Donnell K."/>
            <person name="Stajich J.E."/>
            <person name="Bonito G."/>
        </authorList>
    </citation>
    <scope>NUCLEOTIDE SEQUENCE</scope>
    <source>
        <strain evidence="2">NRRL 6426</strain>
    </source>
</reference>
<accession>A0A9P5R3Z0</accession>
<keyword evidence="3" id="KW-1185">Reference proteome</keyword>
<dbReference type="Proteomes" id="UP000748756">
    <property type="component" value="Unassembled WGS sequence"/>
</dbReference>
<protein>
    <submittedName>
        <fullName evidence="2">Uncharacterized protein</fullName>
    </submittedName>
</protein>
<feature type="region of interest" description="Disordered" evidence="1">
    <location>
        <begin position="199"/>
        <end position="267"/>
    </location>
</feature>
<evidence type="ECO:0000256" key="1">
    <source>
        <dbReference type="SAM" id="MobiDB-lite"/>
    </source>
</evidence>
<comment type="caution">
    <text evidence="2">The sequence shown here is derived from an EMBL/GenBank/DDBJ whole genome shotgun (WGS) entry which is preliminary data.</text>
</comment>
<feature type="compositionally biased region" description="Low complexity" evidence="1">
    <location>
        <begin position="229"/>
        <end position="246"/>
    </location>
</feature>
<dbReference type="EMBL" id="JAAAUQ010002689">
    <property type="protein sequence ID" value="KAF9121598.1"/>
    <property type="molecule type" value="Genomic_DNA"/>
</dbReference>
<feature type="compositionally biased region" description="Low complexity" evidence="1">
    <location>
        <begin position="202"/>
        <end position="221"/>
    </location>
</feature>